<dbReference type="InterPro" id="IPR006016">
    <property type="entry name" value="UspA"/>
</dbReference>
<dbReference type="PANTHER" id="PTHR46268">
    <property type="entry name" value="STRESS RESPONSE PROTEIN NHAX"/>
    <property type="match status" value="1"/>
</dbReference>
<sequence>MTSYARIVVGSDGSEAARDAIAVAGAVAARLAVPVTAATVWKQSIEVPGARDETWAQRTTTGADVDLYAQGVRDVVRIAVEGDPSDALIEIASQVPDTLIVVGAHGLGSATSRMTGSASNQLSHSSPVDVLFVRNRVPKVESVALATDGSETALLAVRRGFEFASALGARVSLITVADSLSAGEQILENVEQQLVTEYPDAVVERRPTTGDVADVLASDAGRYDVLVIGNRGMSGFARVLGSTANTVTHKASSNLLLVNTTRTPPVAESSN</sequence>
<dbReference type="Proteomes" id="UP000535543">
    <property type="component" value="Unassembled WGS sequence"/>
</dbReference>
<reference evidence="3 4" key="2">
    <citation type="submission" date="2020-06" db="EMBL/GenBank/DDBJ databases">
        <title>Antribacter stalactiti gen. nov., sp. nov., a new member of the family Nacardiaceae isolated from a cave.</title>
        <authorList>
            <person name="Kim I.S."/>
        </authorList>
    </citation>
    <scope>NUCLEOTIDE SEQUENCE [LARGE SCALE GENOMIC DNA]</scope>
    <source>
        <strain evidence="3 4">YC2-7</strain>
    </source>
</reference>
<dbReference type="InterPro" id="IPR006015">
    <property type="entry name" value="Universal_stress_UspA"/>
</dbReference>
<protein>
    <submittedName>
        <fullName evidence="3">Universal stress protein</fullName>
    </submittedName>
</protein>
<dbReference type="PANTHER" id="PTHR46268:SF6">
    <property type="entry name" value="UNIVERSAL STRESS PROTEIN UP12"/>
    <property type="match status" value="1"/>
</dbReference>
<comment type="caution">
    <text evidence="3">The sequence shown here is derived from an EMBL/GenBank/DDBJ whole genome shotgun (WGS) entry which is preliminary data.</text>
</comment>
<dbReference type="RefSeq" id="WP_169584452.1">
    <property type="nucleotide sequence ID" value="NZ_VCQU01000001.1"/>
</dbReference>
<evidence type="ECO:0000256" key="1">
    <source>
        <dbReference type="ARBA" id="ARBA00008791"/>
    </source>
</evidence>
<feature type="domain" description="UspA" evidence="2">
    <location>
        <begin position="4"/>
        <end position="134"/>
    </location>
</feature>
<name>A0A848K589_9NOCA</name>
<comment type="similarity">
    <text evidence="1">Belongs to the universal stress protein A family.</text>
</comment>
<dbReference type="SUPFAM" id="SSF52402">
    <property type="entry name" value="Adenine nucleotide alpha hydrolases-like"/>
    <property type="match status" value="2"/>
</dbReference>
<dbReference type="AlphaFoldDB" id="A0A848K589"/>
<gene>
    <name evidence="3" type="ORF">FGL95_01745</name>
</gene>
<keyword evidence="4" id="KW-1185">Reference proteome</keyword>
<dbReference type="Pfam" id="PF00582">
    <property type="entry name" value="Usp"/>
    <property type="match status" value="2"/>
</dbReference>
<evidence type="ECO:0000313" key="3">
    <source>
        <dbReference type="EMBL" id="NMN93761.1"/>
    </source>
</evidence>
<reference evidence="3 4" key="1">
    <citation type="submission" date="2019-05" db="EMBL/GenBank/DDBJ databases">
        <authorList>
            <person name="Lee S.D."/>
        </authorList>
    </citation>
    <scope>NUCLEOTIDE SEQUENCE [LARGE SCALE GENOMIC DNA]</scope>
    <source>
        <strain evidence="3 4">YC2-7</strain>
    </source>
</reference>
<evidence type="ECO:0000259" key="2">
    <source>
        <dbReference type="Pfam" id="PF00582"/>
    </source>
</evidence>
<dbReference type="Gene3D" id="3.40.50.12370">
    <property type="match status" value="1"/>
</dbReference>
<accession>A0A848K589</accession>
<dbReference type="EMBL" id="VCQU01000001">
    <property type="protein sequence ID" value="NMN93761.1"/>
    <property type="molecule type" value="Genomic_DNA"/>
</dbReference>
<organism evidence="3 4">
    <name type="scientific">Antrihabitans stalactiti</name>
    <dbReference type="NCBI Taxonomy" id="2584121"/>
    <lineage>
        <taxon>Bacteria</taxon>
        <taxon>Bacillati</taxon>
        <taxon>Actinomycetota</taxon>
        <taxon>Actinomycetes</taxon>
        <taxon>Mycobacteriales</taxon>
        <taxon>Nocardiaceae</taxon>
        <taxon>Antrihabitans</taxon>
    </lineage>
</organism>
<dbReference type="PRINTS" id="PR01438">
    <property type="entry name" value="UNVRSLSTRESS"/>
</dbReference>
<dbReference type="CDD" id="cd00293">
    <property type="entry name" value="USP-like"/>
    <property type="match status" value="2"/>
</dbReference>
<proteinExistence type="inferred from homology"/>
<feature type="domain" description="UspA" evidence="2">
    <location>
        <begin position="143"/>
        <end position="258"/>
    </location>
</feature>
<evidence type="ECO:0000313" key="4">
    <source>
        <dbReference type="Proteomes" id="UP000535543"/>
    </source>
</evidence>